<keyword evidence="12" id="KW-0407">Ion channel</keyword>
<dbReference type="GeneID" id="17323891"/>
<accession>R7QFX3</accession>
<comment type="subunit">
    <text evidence="3">Homodimer.</text>
</comment>
<dbReference type="PROSITE" id="PS00018">
    <property type="entry name" value="EF_HAND_1"/>
    <property type="match status" value="1"/>
</dbReference>
<feature type="domain" description="EF-hand" evidence="14">
    <location>
        <begin position="313"/>
        <end position="348"/>
    </location>
</feature>
<dbReference type="KEGG" id="ccp:CHC_T00004683001"/>
<dbReference type="Proteomes" id="UP000012073">
    <property type="component" value="Unassembled WGS sequence"/>
</dbReference>
<feature type="transmembrane region" description="Helical" evidence="13">
    <location>
        <begin position="456"/>
        <end position="474"/>
    </location>
</feature>
<dbReference type="PANTHER" id="PTHR46988:SF2">
    <property type="entry name" value="TWO PORE CALCIUM CHANNEL PROTEIN 1"/>
    <property type="match status" value="1"/>
</dbReference>
<proteinExistence type="inferred from homology"/>
<feature type="transmembrane region" description="Helical" evidence="13">
    <location>
        <begin position="576"/>
        <end position="597"/>
    </location>
</feature>
<feature type="transmembrane region" description="Helical" evidence="13">
    <location>
        <begin position="112"/>
        <end position="131"/>
    </location>
</feature>
<evidence type="ECO:0000256" key="8">
    <source>
        <dbReference type="ARBA" id="ARBA00022882"/>
    </source>
</evidence>
<reference evidence="16" key="1">
    <citation type="journal article" date="2013" name="Proc. Natl. Acad. Sci. U.S.A.">
        <title>Genome structure and metabolic features in the red seaweed Chondrus crispus shed light on evolution of the Archaeplastida.</title>
        <authorList>
            <person name="Collen J."/>
            <person name="Porcel B."/>
            <person name="Carre W."/>
            <person name="Ball S.G."/>
            <person name="Chaparro C."/>
            <person name="Tonon T."/>
            <person name="Barbeyron T."/>
            <person name="Michel G."/>
            <person name="Noel B."/>
            <person name="Valentin K."/>
            <person name="Elias M."/>
            <person name="Artiguenave F."/>
            <person name="Arun A."/>
            <person name="Aury J.M."/>
            <person name="Barbosa-Neto J.F."/>
            <person name="Bothwell J.H."/>
            <person name="Bouget F.Y."/>
            <person name="Brillet L."/>
            <person name="Cabello-Hurtado F."/>
            <person name="Capella-Gutierrez S."/>
            <person name="Charrier B."/>
            <person name="Cladiere L."/>
            <person name="Cock J.M."/>
            <person name="Coelho S.M."/>
            <person name="Colleoni C."/>
            <person name="Czjzek M."/>
            <person name="Da Silva C."/>
            <person name="Delage L."/>
            <person name="Denoeud F."/>
            <person name="Deschamps P."/>
            <person name="Dittami S.M."/>
            <person name="Gabaldon T."/>
            <person name="Gachon C.M."/>
            <person name="Groisillier A."/>
            <person name="Herve C."/>
            <person name="Jabbari K."/>
            <person name="Katinka M."/>
            <person name="Kloareg B."/>
            <person name="Kowalczyk N."/>
            <person name="Labadie K."/>
            <person name="Leblanc C."/>
            <person name="Lopez P.J."/>
            <person name="McLachlan D.H."/>
            <person name="Meslet-Cladiere L."/>
            <person name="Moustafa A."/>
            <person name="Nehr Z."/>
            <person name="Nyvall Collen P."/>
            <person name="Panaud O."/>
            <person name="Partensky F."/>
            <person name="Poulain J."/>
            <person name="Rensing S.A."/>
            <person name="Rousvoal S."/>
            <person name="Samson G."/>
            <person name="Symeonidi A."/>
            <person name="Weissenbach J."/>
            <person name="Zambounis A."/>
            <person name="Wincker P."/>
            <person name="Boyen C."/>
        </authorList>
    </citation>
    <scope>NUCLEOTIDE SEQUENCE [LARGE SCALE GENOMIC DNA]</scope>
    <source>
        <strain evidence="16">cv. Stackhouse</strain>
    </source>
</reference>
<keyword evidence="9 13" id="KW-1133">Transmembrane helix</keyword>
<dbReference type="STRING" id="2769.R7QFX3"/>
<evidence type="ECO:0000256" key="3">
    <source>
        <dbReference type="ARBA" id="ARBA00011738"/>
    </source>
</evidence>
<evidence type="ECO:0000256" key="2">
    <source>
        <dbReference type="ARBA" id="ARBA00009286"/>
    </source>
</evidence>
<dbReference type="OrthoDB" id="3583at2759"/>
<evidence type="ECO:0000259" key="14">
    <source>
        <dbReference type="PROSITE" id="PS50222"/>
    </source>
</evidence>
<evidence type="ECO:0000256" key="13">
    <source>
        <dbReference type="SAM" id="Phobius"/>
    </source>
</evidence>
<dbReference type="AlphaFoldDB" id="R7QFX3"/>
<dbReference type="InterPro" id="IPR011992">
    <property type="entry name" value="EF-hand-dom_pair"/>
</dbReference>
<keyword evidence="10" id="KW-0406">Ion transport</keyword>
<dbReference type="InterPro" id="IPR027359">
    <property type="entry name" value="Volt_channel_dom_sf"/>
</dbReference>
<dbReference type="Gene3D" id="1.10.238.10">
    <property type="entry name" value="EF-hand"/>
    <property type="match status" value="1"/>
</dbReference>
<dbReference type="EMBL" id="HG001774">
    <property type="protein sequence ID" value="CDF36356.1"/>
    <property type="molecule type" value="Genomic_DNA"/>
</dbReference>
<dbReference type="Gene3D" id="1.20.120.350">
    <property type="entry name" value="Voltage-gated potassium channels. Chain C"/>
    <property type="match status" value="1"/>
</dbReference>
<feature type="transmembrane region" description="Helical" evidence="13">
    <location>
        <begin position="609"/>
        <end position="634"/>
    </location>
</feature>
<evidence type="ECO:0000256" key="11">
    <source>
        <dbReference type="ARBA" id="ARBA00023136"/>
    </source>
</evidence>
<dbReference type="GO" id="GO:0005509">
    <property type="term" value="F:calcium ion binding"/>
    <property type="evidence" value="ECO:0007669"/>
    <property type="project" value="InterPro"/>
</dbReference>
<evidence type="ECO:0000256" key="10">
    <source>
        <dbReference type="ARBA" id="ARBA00023065"/>
    </source>
</evidence>
<evidence type="ECO:0000313" key="15">
    <source>
        <dbReference type="EMBL" id="CDF36356.1"/>
    </source>
</evidence>
<evidence type="ECO:0000256" key="4">
    <source>
        <dbReference type="ARBA" id="ARBA00022448"/>
    </source>
</evidence>
<comment type="similarity">
    <text evidence="2">Belongs to the calcium channel alpha-1 subunit (TC 1.A.1.11) family. Two pore calcium channel subfamily.</text>
</comment>
<organism evidence="15 16">
    <name type="scientific">Chondrus crispus</name>
    <name type="common">Carrageen Irish moss</name>
    <name type="synonym">Polymorpha crispa</name>
    <dbReference type="NCBI Taxonomy" id="2769"/>
    <lineage>
        <taxon>Eukaryota</taxon>
        <taxon>Rhodophyta</taxon>
        <taxon>Florideophyceae</taxon>
        <taxon>Rhodymeniophycidae</taxon>
        <taxon>Gigartinales</taxon>
        <taxon>Gigartinaceae</taxon>
        <taxon>Chondrus</taxon>
    </lineage>
</organism>
<dbReference type="SUPFAM" id="SSF47473">
    <property type="entry name" value="EF-hand"/>
    <property type="match status" value="1"/>
</dbReference>
<feature type="transmembrane region" description="Helical" evidence="13">
    <location>
        <begin position="480"/>
        <end position="497"/>
    </location>
</feature>
<keyword evidence="4" id="KW-0813">Transport</keyword>
<dbReference type="GO" id="GO:0034702">
    <property type="term" value="C:monoatomic ion channel complex"/>
    <property type="evidence" value="ECO:0007669"/>
    <property type="project" value="UniProtKB-KW"/>
</dbReference>
<dbReference type="Gene3D" id="1.10.287.70">
    <property type="match status" value="2"/>
</dbReference>
<evidence type="ECO:0000256" key="6">
    <source>
        <dbReference type="ARBA" id="ARBA00022737"/>
    </source>
</evidence>
<keyword evidence="8" id="KW-0851">Voltage-gated channel</keyword>
<feature type="transmembrane region" description="Helical" evidence="13">
    <location>
        <begin position="416"/>
        <end position="436"/>
    </location>
</feature>
<feature type="transmembrane region" description="Helical" evidence="13">
    <location>
        <begin position="165"/>
        <end position="189"/>
    </location>
</feature>
<feature type="transmembrane region" description="Helical" evidence="13">
    <location>
        <begin position="383"/>
        <end position="401"/>
    </location>
</feature>
<protein>
    <recommendedName>
        <fullName evidence="14">EF-hand domain-containing protein</fullName>
    </recommendedName>
</protein>
<feature type="transmembrane region" description="Helical" evidence="13">
    <location>
        <begin position="233"/>
        <end position="256"/>
    </location>
</feature>
<keyword evidence="11 13" id="KW-0472">Membrane</keyword>
<evidence type="ECO:0000256" key="7">
    <source>
        <dbReference type="ARBA" id="ARBA00022837"/>
    </source>
</evidence>
<keyword evidence="16" id="KW-1185">Reference proteome</keyword>
<dbReference type="RefSeq" id="XP_005716175.1">
    <property type="nucleotide sequence ID" value="XM_005716118.1"/>
</dbReference>
<keyword evidence="6" id="KW-0677">Repeat</keyword>
<dbReference type="InterPro" id="IPR018247">
    <property type="entry name" value="EF_Hand_1_Ca_BS"/>
</dbReference>
<evidence type="ECO:0000256" key="12">
    <source>
        <dbReference type="ARBA" id="ARBA00023303"/>
    </source>
</evidence>
<dbReference type="SUPFAM" id="SSF81324">
    <property type="entry name" value="Voltage-gated potassium channels"/>
    <property type="match status" value="2"/>
</dbReference>
<dbReference type="Pfam" id="PF00520">
    <property type="entry name" value="Ion_trans"/>
    <property type="match status" value="2"/>
</dbReference>
<sequence>MRGAPIRDRACIPRTRQSRKAYLFFENTLFVRQLAALALVFLSFFETPSWCSAARHCAAPDNSDLFLSGLPYLNPGLQVTVNAVLLAVLVFFLVFDALALPSAALHAKERQLFAVLALLVADCVWVALWRGYPPLRFAPYLRAVLPLFYFHALRECTMGISAVLLPFLDVVTFVALFVLIFGWLVTLLFHDVPEANRYFGDLTVGLYSAFTSITTADWPMQIMAVLDVSRASAILFLVFIVIGVFLLFNVMLAVVYNAYTGHIEELVVGKIMSRRESIGLAYDILTPGEGMVTLPDLRLMFDELRKNKSMSEYDNQRVDFVFTALDDDHDQNLSRVEFLDMVEVLQLKFIIELENASLVQRWMPQFYESDLWQNVATYIRSRAFTYHICVVMIVNIAVVLLETTMDLQNKDTPESVRFFALVECGFSLVYIVEMVLKVASQGFDRYWRDYGNRFDFAVTWLLLFGAGYVLYPYSENDPDIVRYLILLRCLRLFAVMADMPRFRRLVQVFSILIPASVPLFSFFFLTLYVFAAAGVELFGGLVYASNPALDPDNNFLVDAYVSNDYWALNFNDMASGWYTLFSSVIVGYLTEVAEAMASASRFGNWTKWFFIFSFVVNSLIVSNCVVAFVVDLFIMEDEQDDTTFHADMEKRYGSKRVKVLQQKSSADQVYASMFRERVQEIMTSGTSGTSA</sequence>
<dbReference type="InterPro" id="IPR002048">
    <property type="entry name" value="EF_hand_dom"/>
</dbReference>
<dbReference type="GO" id="GO:0005245">
    <property type="term" value="F:voltage-gated calcium channel activity"/>
    <property type="evidence" value="ECO:0007669"/>
    <property type="project" value="InterPro"/>
</dbReference>
<evidence type="ECO:0000256" key="5">
    <source>
        <dbReference type="ARBA" id="ARBA00022692"/>
    </source>
</evidence>
<dbReference type="OMA" id="MCSTAIV"/>
<evidence type="ECO:0000313" key="16">
    <source>
        <dbReference type="Proteomes" id="UP000012073"/>
    </source>
</evidence>
<dbReference type="InterPro" id="IPR005821">
    <property type="entry name" value="Ion_trans_dom"/>
</dbReference>
<keyword evidence="7" id="KW-0106">Calcium</keyword>
<dbReference type="PhylomeDB" id="R7QFX3"/>
<keyword evidence="5 13" id="KW-0812">Transmembrane</keyword>
<dbReference type="PROSITE" id="PS50222">
    <property type="entry name" value="EF_HAND_2"/>
    <property type="match status" value="1"/>
</dbReference>
<feature type="transmembrane region" description="Helical" evidence="13">
    <location>
        <begin position="77"/>
        <end position="100"/>
    </location>
</feature>
<comment type="subcellular location">
    <subcellularLocation>
        <location evidence="1">Membrane</location>
        <topology evidence="1">Multi-pass membrane protein</topology>
    </subcellularLocation>
</comment>
<dbReference type="PANTHER" id="PTHR46988">
    <property type="entry name" value="TWO PORE CALCIUM CHANNEL PROTEIN 1"/>
    <property type="match status" value="1"/>
</dbReference>
<evidence type="ECO:0000256" key="9">
    <source>
        <dbReference type="ARBA" id="ARBA00022989"/>
    </source>
</evidence>
<feature type="transmembrane region" description="Helical" evidence="13">
    <location>
        <begin position="509"/>
        <end position="531"/>
    </location>
</feature>
<gene>
    <name evidence="15" type="ORF">CHC_T00004683001</name>
</gene>
<dbReference type="Gramene" id="CDF36356">
    <property type="protein sequence ID" value="CDF36356"/>
    <property type="gene ID" value="CHC_T00004683001"/>
</dbReference>
<evidence type="ECO:0000256" key="1">
    <source>
        <dbReference type="ARBA" id="ARBA00004141"/>
    </source>
</evidence>
<dbReference type="InterPro" id="IPR044581">
    <property type="entry name" value="TPC1_plant"/>
</dbReference>
<name>R7QFX3_CHOCR</name>